<keyword evidence="2" id="KW-1185">Reference proteome</keyword>
<dbReference type="InterPro" id="IPR025316">
    <property type="entry name" value="DUF4221"/>
</dbReference>
<dbReference type="EMBL" id="JAYFUL010000030">
    <property type="protein sequence ID" value="MEA5259380.1"/>
    <property type="molecule type" value="Genomic_DNA"/>
</dbReference>
<evidence type="ECO:0000313" key="2">
    <source>
        <dbReference type="Proteomes" id="UP001304671"/>
    </source>
</evidence>
<proteinExistence type="predicted"/>
<dbReference type="Proteomes" id="UP001304671">
    <property type="component" value="Unassembled WGS sequence"/>
</dbReference>
<organism evidence="1 2">
    <name type="scientific">Arcicella aquatica</name>
    <dbReference type="NCBI Taxonomy" id="217141"/>
    <lineage>
        <taxon>Bacteria</taxon>
        <taxon>Pseudomonadati</taxon>
        <taxon>Bacteroidota</taxon>
        <taxon>Cytophagia</taxon>
        <taxon>Cytophagales</taxon>
        <taxon>Flectobacillaceae</taxon>
        <taxon>Arcicella</taxon>
    </lineage>
</organism>
<dbReference type="RefSeq" id="WP_323250945.1">
    <property type="nucleotide sequence ID" value="NZ_JAYFUL010000030.1"/>
</dbReference>
<gene>
    <name evidence="1" type="ORF">VB264_16395</name>
</gene>
<accession>A0ABU5QQL6</accession>
<reference evidence="1 2" key="1">
    <citation type="submission" date="2023-12" db="EMBL/GenBank/DDBJ databases">
        <title>Novel species of the genus Arcicella isolated from rivers.</title>
        <authorList>
            <person name="Lu H."/>
        </authorList>
    </citation>
    <scope>NUCLEOTIDE SEQUENCE [LARGE SCALE GENOMIC DNA]</scope>
    <source>
        <strain evidence="1 2">LMG 21963</strain>
    </source>
</reference>
<evidence type="ECO:0000313" key="1">
    <source>
        <dbReference type="EMBL" id="MEA5259380.1"/>
    </source>
</evidence>
<protein>
    <submittedName>
        <fullName evidence="1">DUF4221 family protein</fullName>
    </submittedName>
</protein>
<sequence length="310" mass="35642">MNGYNLTNQFSYDLETGDEVKKNTFPKEGPEKVGDLIGFYPISKDSILITPMTIGQLYLANSTGKGYSNLDYTKTSTGEYTAFGGSINFNPIVLDKGNLYIPQGIMREWTSMSIEDLTKAPLELSINVKSKKVEFLSFNYPKEIWEFGYVPLDFSRTWNGQKVIYSFLYDSKVYEFKNGSKQYTVHTNAKSIDDIATPSFKKDAVSFEDYCFKYGVYLGIVYDKYRKVYYRFYRPKLEPEKGVNVMSLIENPPIFSIIVMNDNFENIGEVHLPKKKFSSSCFFISEKGLYLAKSMDNENRLTFIPLTLNK</sequence>
<name>A0ABU5QQL6_9BACT</name>
<comment type="caution">
    <text evidence="1">The sequence shown here is derived from an EMBL/GenBank/DDBJ whole genome shotgun (WGS) entry which is preliminary data.</text>
</comment>
<dbReference type="Pfam" id="PF13970">
    <property type="entry name" value="DUF4221"/>
    <property type="match status" value="1"/>
</dbReference>